<accession>A0A164QDX3</accession>
<dbReference type="InterPro" id="IPR040623">
    <property type="entry name" value="RPN2_C"/>
</dbReference>
<name>A0A164QDX3_9AGAM</name>
<keyword evidence="1" id="KW-0677">Repeat</keyword>
<dbReference type="EMBL" id="KV419427">
    <property type="protein sequence ID" value="KZS89573.1"/>
    <property type="molecule type" value="Genomic_DNA"/>
</dbReference>
<dbReference type="OrthoDB" id="261572at2759"/>
<evidence type="ECO:0000256" key="1">
    <source>
        <dbReference type="ARBA" id="ARBA00022737"/>
    </source>
</evidence>
<sequence length="162" mass="17619">ACLAFDPTAIIGLNSFEAPKFDFVSNARPSLFAYPQPTKPPTKETVEKVATAVLSATAKFKAREKIKKRDVEGDLMETDEKTDVKKSLEVSTPEADDSQELKERSGDNPPIAGSMSNLTEVILGHDGDSKPTKKREPNSEVLANFSRVSPTQLSHIAFPTEG</sequence>
<organism evidence="4 5">
    <name type="scientific">Sistotremastrum niveocremeum HHB9708</name>
    <dbReference type="NCBI Taxonomy" id="1314777"/>
    <lineage>
        <taxon>Eukaryota</taxon>
        <taxon>Fungi</taxon>
        <taxon>Dikarya</taxon>
        <taxon>Basidiomycota</taxon>
        <taxon>Agaricomycotina</taxon>
        <taxon>Agaricomycetes</taxon>
        <taxon>Sistotremastrales</taxon>
        <taxon>Sistotremastraceae</taxon>
        <taxon>Sertulicium</taxon>
        <taxon>Sertulicium niveocremeum</taxon>
    </lineage>
</organism>
<dbReference type="GO" id="GO:0034515">
    <property type="term" value="C:proteasome storage granule"/>
    <property type="evidence" value="ECO:0007669"/>
    <property type="project" value="TreeGrafter"/>
</dbReference>
<protein>
    <recommendedName>
        <fullName evidence="3">26S proteasome regulatory subunit RPN2 C-terminal domain-containing protein</fullName>
    </recommendedName>
</protein>
<evidence type="ECO:0000313" key="4">
    <source>
        <dbReference type="EMBL" id="KZS89573.1"/>
    </source>
</evidence>
<evidence type="ECO:0000313" key="5">
    <source>
        <dbReference type="Proteomes" id="UP000076722"/>
    </source>
</evidence>
<dbReference type="GO" id="GO:0005634">
    <property type="term" value="C:nucleus"/>
    <property type="evidence" value="ECO:0007669"/>
    <property type="project" value="TreeGrafter"/>
</dbReference>
<dbReference type="GO" id="GO:0043161">
    <property type="term" value="P:proteasome-mediated ubiquitin-dependent protein catabolic process"/>
    <property type="evidence" value="ECO:0007669"/>
    <property type="project" value="TreeGrafter"/>
</dbReference>
<proteinExistence type="predicted"/>
<gene>
    <name evidence="4" type="ORF">SISNIDRAFT_526925</name>
</gene>
<feature type="region of interest" description="Disordered" evidence="2">
    <location>
        <begin position="71"/>
        <end position="146"/>
    </location>
</feature>
<feature type="non-terminal residue" evidence="4">
    <location>
        <position position="1"/>
    </location>
</feature>
<feature type="domain" description="26S proteasome regulatory subunit RPN2 C-terminal" evidence="3">
    <location>
        <begin position="8"/>
        <end position="160"/>
    </location>
</feature>
<feature type="compositionally biased region" description="Basic and acidic residues" evidence="2">
    <location>
        <begin position="123"/>
        <end position="138"/>
    </location>
</feature>
<dbReference type="AlphaFoldDB" id="A0A164QDX3"/>
<dbReference type="Pfam" id="PF18004">
    <property type="entry name" value="RPN2_C"/>
    <property type="match status" value="1"/>
</dbReference>
<reference evidence="4 5" key="1">
    <citation type="journal article" date="2016" name="Mol. Biol. Evol.">
        <title>Comparative Genomics of Early-Diverging Mushroom-Forming Fungi Provides Insights into the Origins of Lignocellulose Decay Capabilities.</title>
        <authorList>
            <person name="Nagy L.G."/>
            <person name="Riley R."/>
            <person name="Tritt A."/>
            <person name="Adam C."/>
            <person name="Daum C."/>
            <person name="Floudas D."/>
            <person name="Sun H."/>
            <person name="Yadav J.S."/>
            <person name="Pangilinan J."/>
            <person name="Larsson K.H."/>
            <person name="Matsuura K."/>
            <person name="Barry K."/>
            <person name="Labutti K."/>
            <person name="Kuo R."/>
            <person name="Ohm R.A."/>
            <person name="Bhattacharya S.S."/>
            <person name="Shirouzu T."/>
            <person name="Yoshinaga Y."/>
            <person name="Martin F.M."/>
            <person name="Grigoriev I.V."/>
            <person name="Hibbett D.S."/>
        </authorList>
    </citation>
    <scope>NUCLEOTIDE SEQUENCE [LARGE SCALE GENOMIC DNA]</scope>
    <source>
        <strain evidence="4 5">HHB9708</strain>
    </source>
</reference>
<evidence type="ECO:0000259" key="3">
    <source>
        <dbReference type="Pfam" id="PF18004"/>
    </source>
</evidence>
<dbReference type="STRING" id="1314777.A0A164QDX3"/>
<evidence type="ECO:0000256" key="2">
    <source>
        <dbReference type="SAM" id="MobiDB-lite"/>
    </source>
</evidence>
<keyword evidence="5" id="KW-1185">Reference proteome</keyword>
<dbReference type="Proteomes" id="UP000076722">
    <property type="component" value="Unassembled WGS sequence"/>
</dbReference>
<dbReference type="GO" id="GO:0008540">
    <property type="term" value="C:proteasome regulatory particle, base subcomplex"/>
    <property type="evidence" value="ECO:0007669"/>
    <property type="project" value="TreeGrafter"/>
</dbReference>
<dbReference type="PANTHER" id="PTHR10943:SF2">
    <property type="entry name" value="26S PROTEASOME NON-ATPASE REGULATORY SUBUNIT 1"/>
    <property type="match status" value="1"/>
</dbReference>
<dbReference type="PANTHER" id="PTHR10943">
    <property type="entry name" value="26S PROTEASOME NON-ATPASE REGULATORY SUBUNIT"/>
    <property type="match status" value="1"/>
</dbReference>
<feature type="compositionally biased region" description="Basic and acidic residues" evidence="2">
    <location>
        <begin position="71"/>
        <end position="88"/>
    </location>
</feature>